<dbReference type="AlphaFoldDB" id="A0A4R0K7X8"/>
<evidence type="ECO:0000313" key="2">
    <source>
        <dbReference type="EMBL" id="TCC51215.1"/>
    </source>
</evidence>
<sequence>MRAVEDGAAGAAVEGVLDQVGVVVGVRLGGALADRRRLQRLLTRGTVDGDDHPVVEVFRDAFLGGVQGLRTPAVVCGRCAEVDGSPEYVVLEAQQICDPAGVLVHGRVTGRRDHMSRGRRGSGEEQQDE</sequence>
<protein>
    <submittedName>
        <fullName evidence="2">Uncharacterized protein</fullName>
    </submittedName>
</protein>
<keyword evidence="3" id="KW-1185">Reference proteome</keyword>
<accession>A0A4R0K7X8</accession>
<proteinExistence type="predicted"/>
<evidence type="ECO:0000256" key="1">
    <source>
        <dbReference type="SAM" id="MobiDB-lite"/>
    </source>
</evidence>
<dbReference type="RefSeq" id="WP_131513900.1">
    <property type="nucleotide sequence ID" value="NZ_SJKD01000002.1"/>
</dbReference>
<reference evidence="2 3" key="1">
    <citation type="submission" date="2019-02" db="EMBL/GenBank/DDBJ databases">
        <title>Kribbella capetownensis sp. nov. and Kribbella speibonae sp. nov., isolated from soil.</title>
        <authorList>
            <person name="Curtis S.M."/>
            <person name="Norton I."/>
            <person name="Everest G.J."/>
            <person name="Meyers P.R."/>
        </authorList>
    </citation>
    <scope>NUCLEOTIDE SEQUENCE [LARGE SCALE GENOMIC DNA]</scope>
    <source>
        <strain evidence="2 3">YM53</strain>
    </source>
</reference>
<feature type="region of interest" description="Disordered" evidence="1">
    <location>
        <begin position="108"/>
        <end position="129"/>
    </location>
</feature>
<gene>
    <name evidence="2" type="ORF">E0H75_13925</name>
</gene>
<dbReference type="Proteomes" id="UP000293342">
    <property type="component" value="Unassembled WGS sequence"/>
</dbReference>
<organism evidence="2 3">
    <name type="scientific">Kribbella capetownensis</name>
    <dbReference type="NCBI Taxonomy" id="1572659"/>
    <lineage>
        <taxon>Bacteria</taxon>
        <taxon>Bacillati</taxon>
        <taxon>Actinomycetota</taxon>
        <taxon>Actinomycetes</taxon>
        <taxon>Propionibacteriales</taxon>
        <taxon>Kribbellaceae</taxon>
        <taxon>Kribbella</taxon>
    </lineage>
</organism>
<name>A0A4R0K7X8_9ACTN</name>
<evidence type="ECO:0000313" key="3">
    <source>
        <dbReference type="Proteomes" id="UP000293342"/>
    </source>
</evidence>
<dbReference type="EMBL" id="SJKD01000002">
    <property type="protein sequence ID" value="TCC51215.1"/>
    <property type="molecule type" value="Genomic_DNA"/>
</dbReference>
<comment type="caution">
    <text evidence="2">The sequence shown here is derived from an EMBL/GenBank/DDBJ whole genome shotgun (WGS) entry which is preliminary data.</text>
</comment>